<organism evidence="1 2">
    <name type="scientific">Miscanthus lutarioriparius</name>
    <dbReference type="NCBI Taxonomy" id="422564"/>
    <lineage>
        <taxon>Eukaryota</taxon>
        <taxon>Viridiplantae</taxon>
        <taxon>Streptophyta</taxon>
        <taxon>Embryophyta</taxon>
        <taxon>Tracheophyta</taxon>
        <taxon>Spermatophyta</taxon>
        <taxon>Magnoliopsida</taxon>
        <taxon>Liliopsida</taxon>
        <taxon>Poales</taxon>
        <taxon>Poaceae</taxon>
        <taxon>PACMAD clade</taxon>
        <taxon>Panicoideae</taxon>
        <taxon>Andropogonodae</taxon>
        <taxon>Andropogoneae</taxon>
        <taxon>Saccharinae</taxon>
        <taxon>Miscanthus</taxon>
    </lineage>
</organism>
<dbReference type="EMBL" id="CAJGYO010000018">
    <property type="protein sequence ID" value="CAD6335504.1"/>
    <property type="molecule type" value="Genomic_DNA"/>
</dbReference>
<name>A0A811S354_9POAL</name>
<proteinExistence type="predicted"/>
<sequence length="97" mass="11365">MITKETVADSFIDILRKRRPFKKYPPMTDRYSNLLSKYDPKLCELSLMDRARRNCRVDLHADVLRQYTEKGFAEAGVDFTDGVKKIFVLPQPQQQVI</sequence>
<keyword evidence="2" id="KW-1185">Reference proteome</keyword>
<accession>A0A811S354</accession>
<gene>
    <name evidence="1" type="ORF">NCGR_LOCUS59602</name>
</gene>
<comment type="caution">
    <text evidence="1">The sequence shown here is derived from an EMBL/GenBank/DDBJ whole genome shotgun (WGS) entry which is preliminary data.</text>
</comment>
<dbReference type="AlphaFoldDB" id="A0A811S354"/>
<evidence type="ECO:0000313" key="2">
    <source>
        <dbReference type="Proteomes" id="UP000604825"/>
    </source>
</evidence>
<protein>
    <submittedName>
        <fullName evidence="1">Uncharacterized protein</fullName>
    </submittedName>
</protein>
<evidence type="ECO:0000313" key="1">
    <source>
        <dbReference type="EMBL" id="CAD6335504.1"/>
    </source>
</evidence>
<dbReference type="Proteomes" id="UP000604825">
    <property type="component" value="Unassembled WGS sequence"/>
</dbReference>
<reference evidence="1" key="1">
    <citation type="submission" date="2020-10" db="EMBL/GenBank/DDBJ databases">
        <authorList>
            <person name="Han B."/>
            <person name="Lu T."/>
            <person name="Zhao Q."/>
            <person name="Huang X."/>
            <person name="Zhao Y."/>
        </authorList>
    </citation>
    <scope>NUCLEOTIDE SEQUENCE</scope>
</reference>